<name>A0A085ZV76_9FLAO</name>
<gene>
    <name evidence="2" type="ORF">IX38_06135</name>
</gene>
<evidence type="ECO:0008006" key="4">
    <source>
        <dbReference type="Google" id="ProtNLM"/>
    </source>
</evidence>
<reference evidence="2 3" key="1">
    <citation type="submission" date="2014-07" db="EMBL/GenBank/DDBJ databases">
        <title>Genome of Chryseobacterium luteum DSM 18605.</title>
        <authorList>
            <person name="Stropko S.J."/>
            <person name="Pipes S.E."/>
            <person name="Newman J.D."/>
        </authorList>
    </citation>
    <scope>NUCLEOTIDE SEQUENCE [LARGE SCALE GENOMIC DNA]</scope>
    <source>
        <strain evidence="2 3">DSM 18605</strain>
    </source>
</reference>
<dbReference type="Proteomes" id="UP000028703">
    <property type="component" value="Unassembled WGS sequence"/>
</dbReference>
<feature type="transmembrane region" description="Helical" evidence="1">
    <location>
        <begin position="322"/>
        <end position="339"/>
    </location>
</feature>
<keyword evidence="1" id="KW-0472">Membrane</keyword>
<organism evidence="2 3">
    <name type="scientific">Chryseobacterium luteum</name>
    <dbReference type="NCBI Taxonomy" id="421531"/>
    <lineage>
        <taxon>Bacteria</taxon>
        <taxon>Pseudomonadati</taxon>
        <taxon>Bacteroidota</taxon>
        <taxon>Flavobacteriia</taxon>
        <taxon>Flavobacteriales</taxon>
        <taxon>Weeksellaceae</taxon>
        <taxon>Chryseobacterium group</taxon>
        <taxon>Chryseobacterium</taxon>
    </lineage>
</organism>
<protein>
    <recommendedName>
        <fullName evidence="4">Glycosyltransferase RgtA/B/C/D-like domain-containing protein</fullName>
    </recommendedName>
</protein>
<accession>A0A085ZV76</accession>
<feature type="transmembrane region" description="Helical" evidence="1">
    <location>
        <begin position="263"/>
        <end position="284"/>
    </location>
</feature>
<dbReference type="AlphaFoldDB" id="A0A085ZV76"/>
<dbReference type="OrthoDB" id="104925at2"/>
<feature type="transmembrane region" description="Helical" evidence="1">
    <location>
        <begin position="38"/>
        <end position="56"/>
    </location>
</feature>
<keyword evidence="3" id="KW-1185">Reference proteome</keyword>
<feature type="transmembrane region" description="Helical" evidence="1">
    <location>
        <begin position="169"/>
        <end position="202"/>
    </location>
</feature>
<feature type="transmembrane region" description="Helical" evidence="1">
    <location>
        <begin position="126"/>
        <end position="149"/>
    </location>
</feature>
<dbReference type="EMBL" id="JPRO01000003">
    <property type="protein sequence ID" value="KFF08340.1"/>
    <property type="molecule type" value="Genomic_DNA"/>
</dbReference>
<feature type="transmembrane region" description="Helical" evidence="1">
    <location>
        <begin position="351"/>
        <end position="371"/>
    </location>
</feature>
<feature type="transmembrane region" description="Helical" evidence="1">
    <location>
        <begin position="94"/>
        <end position="114"/>
    </location>
</feature>
<keyword evidence="1" id="KW-0812">Transmembrane</keyword>
<evidence type="ECO:0000313" key="2">
    <source>
        <dbReference type="EMBL" id="KFF08340.1"/>
    </source>
</evidence>
<feature type="transmembrane region" description="Helical" evidence="1">
    <location>
        <begin position="209"/>
        <end position="227"/>
    </location>
</feature>
<evidence type="ECO:0000313" key="3">
    <source>
        <dbReference type="Proteomes" id="UP000028703"/>
    </source>
</evidence>
<dbReference type="RefSeq" id="WP_034702812.1">
    <property type="nucleotide sequence ID" value="NZ_JPRO01000003.1"/>
</dbReference>
<dbReference type="eggNOG" id="ENOG502Z8FH">
    <property type="taxonomic scope" value="Bacteria"/>
</dbReference>
<feature type="transmembrane region" description="Helical" evidence="1">
    <location>
        <begin position="68"/>
        <end position="88"/>
    </location>
</feature>
<feature type="transmembrane region" description="Helical" evidence="1">
    <location>
        <begin position="12"/>
        <end position="32"/>
    </location>
</feature>
<sequence length="530" mass="61484">MHSFRNIGLRSFFISFAVFFTVCLLYYINSVLKTGGHYVYLLDDAYIHLAVAKNFAIHHVWGITQYKFSSASSSPLFTFIISVLIKIIGNNDQIPLYFNAVFSVGVIYFLTRYFRDIFNDVKKTFLAVIFTLFFAVLHLQLLTGMEHIFQVFLFVVNVFCFPRRDKNKLALVGFYGTILLMGLTRFESMFYFVVMAFVLLLLKKSKDAAGVLLAGFIPIIIFCYFNNQQAGYFFPNSVVVKGTKLSFDSQFLIQLKTIVFDNFLLNISFYKVGLFPLLLCAIFIGRDLKSKTFREAVDNNFFLIVFSLTTICHSMFADFKGLFRYEAYLLVGLSMVLIPKVKDLFWDFKKYCRKEILISVVIVLNGLLWIYKSWIAHKVIDNGGKNIYEQQIQSARFLHTYYNTSKIVANDIGAITYYTDIHLLDIVGLGSKETIVFNENRKAFDHNFEDFLTRYCLKNKYEIAMVYDGWLQGHIPKNWKKAAVLKIENKVTVARLEVSVYSINRDNLQLLKQNIKNFNWDKNVTVILMD</sequence>
<comment type="caution">
    <text evidence="2">The sequence shown here is derived from an EMBL/GenBank/DDBJ whole genome shotgun (WGS) entry which is preliminary data.</text>
</comment>
<evidence type="ECO:0000256" key="1">
    <source>
        <dbReference type="SAM" id="Phobius"/>
    </source>
</evidence>
<proteinExistence type="predicted"/>
<dbReference type="STRING" id="421531.IX38_06135"/>
<keyword evidence="1" id="KW-1133">Transmembrane helix</keyword>
<feature type="transmembrane region" description="Helical" evidence="1">
    <location>
        <begin position="296"/>
        <end position="316"/>
    </location>
</feature>